<dbReference type="EMBL" id="VMNI01000003">
    <property type="protein sequence ID" value="TVO79063.1"/>
    <property type="molecule type" value="Genomic_DNA"/>
</dbReference>
<evidence type="ECO:0000256" key="12">
    <source>
        <dbReference type="SAM" id="SignalP"/>
    </source>
</evidence>
<dbReference type="Gene3D" id="2.40.170.20">
    <property type="entry name" value="TonB-dependent receptor, beta-barrel domain"/>
    <property type="match status" value="1"/>
</dbReference>
<evidence type="ECO:0000256" key="6">
    <source>
        <dbReference type="ARBA" id="ARBA00023077"/>
    </source>
</evidence>
<comment type="subcellular location">
    <subcellularLocation>
        <location evidence="1 10">Cell outer membrane</location>
        <topology evidence="1 10">Multi-pass membrane protein</topology>
    </subcellularLocation>
</comment>
<evidence type="ECO:0000256" key="9">
    <source>
        <dbReference type="ARBA" id="ARBA00023237"/>
    </source>
</evidence>
<proteinExistence type="inferred from homology"/>
<evidence type="ECO:0000313" key="15">
    <source>
        <dbReference type="EMBL" id="TVO79063.1"/>
    </source>
</evidence>
<dbReference type="AlphaFoldDB" id="A0A557SNR4"/>
<evidence type="ECO:0000256" key="10">
    <source>
        <dbReference type="PROSITE-ProRule" id="PRU01360"/>
    </source>
</evidence>
<dbReference type="InterPro" id="IPR000531">
    <property type="entry name" value="Beta-barrel_TonB"/>
</dbReference>
<evidence type="ECO:0000256" key="1">
    <source>
        <dbReference type="ARBA" id="ARBA00004571"/>
    </source>
</evidence>
<dbReference type="InterPro" id="IPR039426">
    <property type="entry name" value="TonB-dep_rcpt-like"/>
</dbReference>
<dbReference type="InterPro" id="IPR037066">
    <property type="entry name" value="Plug_dom_sf"/>
</dbReference>
<dbReference type="InterPro" id="IPR012910">
    <property type="entry name" value="Plug_dom"/>
</dbReference>
<dbReference type="GO" id="GO:0044718">
    <property type="term" value="P:siderophore transmembrane transport"/>
    <property type="evidence" value="ECO:0007669"/>
    <property type="project" value="TreeGrafter"/>
</dbReference>
<feature type="signal peptide" evidence="12">
    <location>
        <begin position="1"/>
        <end position="23"/>
    </location>
</feature>
<accession>A0A557SNR4</accession>
<evidence type="ECO:0000256" key="4">
    <source>
        <dbReference type="ARBA" id="ARBA00022452"/>
    </source>
</evidence>
<keyword evidence="9 10" id="KW-0998">Cell outer membrane</keyword>
<organism evidence="15 16">
    <name type="scientific">Denitromonas halophila</name>
    <dbReference type="NCBI Taxonomy" id="1629404"/>
    <lineage>
        <taxon>Bacteria</taxon>
        <taxon>Pseudomonadati</taxon>
        <taxon>Pseudomonadota</taxon>
        <taxon>Betaproteobacteria</taxon>
        <taxon>Rhodocyclales</taxon>
        <taxon>Zoogloeaceae</taxon>
        <taxon>Denitromonas</taxon>
    </lineage>
</organism>
<feature type="chain" id="PRO_5022104522" description="TonB-dependent receptor" evidence="12">
    <location>
        <begin position="24"/>
        <end position="657"/>
    </location>
</feature>
<dbReference type="PANTHER" id="PTHR30069:SF27">
    <property type="entry name" value="BLL4766 PROTEIN"/>
    <property type="match status" value="1"/>
</dbReference>
<keyword evidence="6 11" id="KW-0798">TonB box</keyword>
<evidence type="ECO:0000313" key="16">
    <source>
        <dbReference type="Proteomes" id="UP000318349"/>
    </source>
</evidence>
<protein>
    <recommendedName>
        <fullName evidence="17">TonB-dependent receptor</fullName>
    </recommendedName>
</protein>
<name>A0A557SNR4_9RHOO</name>
<dbReference type="Pfam" id="PF00593">
    <property type="entry name" value="TonB_dep_Rec_b-barrel"/>
    <property type="match status" value="1"/>
</dbReference>
<keyword evidence="12" id="KW-0732">Signal</keyword>
<dbReference type="PROSITE" id="PS52016">
    <property type="entry name" value="TONB_DEPENDENT_REC_3"/>
    <property type="match status" value="1"/>
</dbReference>
<gene>
    <name evidence="15" type="ORF">FHP89_02425</name>
</gene>
<keyword evidence="5 10" id="KW-0812">Transmembrane</keyword>
<dbReference type="GO" id="GO:0015344">
    <property type="term" value="F:siderophore uptake transmembrane transporter activity"/>
    <property type="evidence" value="ECO:0007669"/>
    <property type="project" value="TreeGrafter"/>
</dbReference>
<evidence type="ECO:0000256" key="2">
    <source>
        <dbReference type="ARBA" id="ARBA00009810"/>
    </source>
</evidence>
<evidence type="ECO:0000256" key="11">
    <source>
        <dbReference type="RuleBase" id="RU003357"/>
    </source>
</evidence>
<reference evidence="15 16" key="1">
    <citation type="submission" date="2019-07" db="EMBL/GenBank/DDBJ databases">
        <title>The pathways for chlorine oxyanion respiration interact through the shared metabolite chlorate.</title>
        <authorList>
            <person name="Barnum T.P."/>
            <person name="Cheng Y."/>
            <person name="Hill K.A."/>
            <person name="Lucas L.N."/>
            <person name="Carlson H.K."/>
            <person name="Coates J.D."/>
        </authorList>
    </citation>
    <scope>NUCLEOTIDE SEQUENCE [LARGE SCALE GENOMIC DNA]</scope>
    <source>
        <strain evidence="15 16">SFB-1</strain>
    </source>
</reference>
<sequence length="657" mass="74240">MSRHHASWVAALALAASPLSSYAASDAVASEMSFLDDIPVVLSAARLVQPLKDAPGAVTVIDRAMIRASGARDVAELLAWVPGFQTGRKNGSTALTTYHGLSDDAPRRMLVRVDGRSAYSPYFISGIEWAKLSVDIDDIERIEVFRGSNAAAYGSNAFLGVVNIITRPAADTPRYRVRFTEGENGIQERVLSTRQQFGDLTARLTVGRQGDNGLAPIDDTYRNQRVDARIDWQLTPDQEVEFHLGFVDNRARTGETTDISNPPRTIDNYTGFGQVRWRKQLDLGDEIKATYFHQEERSDDAYFVPLAPTIGVSFDYGNRSIRDDLEFEHLLNPRSDLRLAWGVGLREDRISSHQFFNTSDNIVIRHARVFANAEWQVSPQWTLNAGAMLEKTNDTGRRISPRFAANFHILSNTTVRAAISRAYRNLTPFERQADMRFYEKNSGLLVQQSFQPSPGLQPERVTTREIGIRQEWQSGRSNMDLRLFDERIENLLRRDTTATNATDARFPLSTWNGDSTRYYNGGYARIRGAELTGLYRPTHDTWIGGHYASLDINSNDEFADRSAPNEQFSVFAAAQIHPGWHMSLTHHFVGSMQWYTQEKNRLKAYRQTNLRLAHRFSTRGVRGEIAVGVQHWTDAFADYLPSLTRPTQAYASLRLEY</sequence>
<dbReference type="Gene3D" id="2.170.130.10">
    <property type="entry name" value="TonB-dependent receptor, plug domain"/>
    <property type="match status" value="1"/>
</dbReference>
<keyword evidence="3 10" id="KW-0813">Transport</keyword>
<dbReference type="SUPFAM" id="SSF56935">
    <property type="entry name" value="Porins"/>
    <property type="match status" value="1"/>
</dbReference>
<comment type="similarity">
    <text evidence="2 10 11">Belongs to the TonB-dependent receptor family.</text>
</comment>
<keyword evidence="7 10" id="KW-0472">Membrane</keyword>
<evidence type="ECO:0008006" key="17">
    <source>
        <dbReference type="Google" id="ProtNLM"/>
    </source>
</evidence>
<feature type="domain" description="TonB-dependent receptor-like beta-barrel" evidence="13">
    <location>
        <begin position="219"/>
        <end position="626"/>
    </location>
</feature>
<evidence type="ECO:0000256" key="7">
    <source>
        <dbReference type="ARBA" id="ARBA00023136"/>
    </source>
</evidence>
<evidence type="ECO:0000259" key="13">
    <source>
        <dbReference type="Pfam" id="PF00593"/>
    </source>
</evidence>
<keyword evidence="8" id="KW-0675">Receptor</keyword>
<feature type="domain" description="TonB-dependent receptor plug" evidence="14">
    <location>
        <begin position="51"/>
        <end position="161"/>
    </location>
</feature>
<evidence type="ECO:0000259" key="14">
    <source>
        <dbReference type="Pfam" id="PF07715"/>
    </source>
</evidence>
<dbReference type="Pfam" id="PF07715">
    <property type="entry name" value="Plug"/>
    <property type="match status" value="1"/>
</dbReference>
<dbReference type="PANTHER" id="PTHR30069">
    <property type="entry name" value="TONB-DEPENDENT OUTER MEMBRANE RECEPTOR"/>
    <property type="match status" value="1"/>
</dbReference>
<evidence type="ECO:0000256" key="5">
    <source>
        <dbReference type="ARBA" id="ARBA00022692"/>
    </source>
</evidence>
<evidence type="ECO:0000256" key="3">
    <source>
        <dbReference type="ARBA" id="ARBA00022448"/>
    </source>
</evidence>
<dbReference type="Proteomes" id="UP000318349">
    <property type="component" value="Unassembled WGS sequence"/>
</dbReference>
<keyword evidence="4 10" id="KW-1134">Transmembrane beta strand</keyword>
<dbReference type="InterPro" id="IPR036942">
    <property type="entry name" value="Beta-barrel_TonB_sf"/>
</dbReference>
<evidence type="ECO:0000256" key="8">
    <source>
        <dbReference type="ARBA" id="ARBA00023170"/>
    </source>
</evidence>
<dbReference type="GO" id="GO:0009279">
    <property type="term" value="C:cell outer membrane"/>
    <property type="evidence" value="ECO:0007669"/>
    <property type="project" value="UniProtKB-SubCell"/>
</dbReference>
<comment type="caution">
    <text evidence="15">The sequence shown here is derived from an EMBL/GenBank/DDBJ whole genome shotgun (WGS) entry which is preliminary data.</text>
</comment>